<dbReference type="STRING" id="1064592.G0V6P8"/>
<keyword evidence="4" id="KW-0489">Methyltransferase</keyword>
<keyword evidence="6" id="KW-0949">S-adenosyl-L-methionine</keyword>
<comment type="catalytic activity">
    <reaction evidence="9">
        <text>4-demethyl-7-[(3S)-3-amino-3-carboxypropyl]wyosine(37) in tRNA(Phe) + S-adenosyl-L-methionine = 7-[(3S)-3-amino-3-carboxypropyl]wyosine(37) in tRNA(Phe) + S-adenosyl-L-homocysteine + H(+)</text>
        <dbReference type="Rhea" id="RHEA:36635"/>
        <dbReference type="Rhea" id="RHEA-COMP:10378"/>
        <dbReference type="Rhea" id="RHEA-COMP:10379"/>
        <dbReference type="ChEBI" id="CHEBI:15378"/>
        <dbReference type="ChEBI" id="CHEBI:57856"/>
        <dbReference type="ChEBI" id="CHEBI:59789"/>
        <dbReference type="ChEBI" id="CHEBI:73543"/>
        <dbReference type="ChEBI" id="CHEBI:73550"/>
        <dbReference type="EC" id="2.1.1.282"/>
    </reaction>
</comment>
<dbReference type="EC" id="2.1.1.282" evidence="3"/>
<dbReference type="PANTHER" id="PTHR48418:SF1">
    <property type="entry name" value="TRNA WYBUTOSINE-SYNTHESIZING PROTEIN 3"/>
    <property type="match status" value="1"/>
</dbReference>
<dbReference type="SUPFAM" id="SSF111278">
    <property type="entry name" value="SSo0622-like"/>
    <property type="match status" value="1"/>
</dbReference>
<keyword evidence="7" id="KW-0819">tRNA processing</keyword>
<dbReference type="eggNOG" id="KOG1228">
    <property type="taxonomic scope" value="Eukaryota"/>
</dbReference>
<evidence type="ECO:0000256" key="7">
    <source>
        <dbReference type="ARBA" id="ARBA00022694"/>
    </source>
</evidence>
<dbReference type="FunCoup" id="G0V6P8">
    <property type="interactions" value="67"/>
</dbReference>
<dbReference type="GeneID" id="96900625"/>
<name>G0V6P8_NAUCA</name>
<evidence type="ECO:0000256" key="11">
    <source>
        <dbReference type="ARBA" id="ARBA00069229"/>
    </source>
</evidence>
<dbReference type="GO" id="GO:0031591">
    <property type="term" value="P:wybutosine biosynthetic process"/>
    <property type="evidence" value="ECO:0007669"/>
    <property type="project" value="EnsemblFungi"/>
</dbReference>
<evidence type="ECO:0000256" key="9">
    <source>
        <dbReference type="ARBA" id="ARBA00049202"/>
    </source>
</evidence>
<evidence type="ECO:0000256" key="8">
    <source>
        <dbReference type="ARBA" id="ARBA00030554"/>
    </source>
</evidence>
<evidence type="ECO:0000256" key="2">
    <source>
        <dbReference type="ARBA" id="ARBA00008569"/>
    </source>
</evidence>
<dbReference type="InterPro" id="IPR036602">
    <property type="entry name" value="tRNA_yW-synthesising-like_sf"/>
</dbReference>
<gene>
    <name evidence="14" type="primary">NCAS0A05860</name>
    <name evidence="14" type="ordered locus">NCAS_0A05860</name>
</gene>
<dbReference type="InterPro" id="IPR003827">
    <property type="entry name" value="tRNA_yW-synthesising"/>
</dbReference>
<dbReference type="HOGENOM" id="CLU_047426_0_0_1"/>
<dbReference type="GO" id="GO:0030488">
    <property type="term" value="P:tRNA methylation"/>
    <property type="evidence" value="ECO:0007669"/>
    <property type="project" value="EnsemblFungi"/>
</dbReference>
<dbReference type="Gene3D" id="3.30.1960.10">
    <property type="entry name" value="tRNA wybutosine-synthesizing-like"/>
    <property type="match status" value="1"/>
</dbReference>
<comment type="function">
    <text evidence="10">S-adenosyl-L-methionine-dependent methyltransferase that acts as a component of the wybutosine biosynthesis pathway. Wybutosine is a hyper modified guanosine with a tricyclic base found at the 3'-position adjacent to the anticodon of eukaryotic phenylalanine tRNA. Probably methylates N-4 position of wybutosine-86 to produce wybutosine-72.</text>
</comment>
<feature type="domain" description="tRNA wybutosine-synthesizing protein" evidence="13">
    <location>
        <begin position="9"/>
        <end position="224"/>
    </location>
</feature>
<dbReference type="Pfam" id="PF02676">
    <property type="entry name" value="TYW3"/>
    <property type="match status" value="1"/>
</dbReference>
<dbReference type="KEGG" id="ncs:NCAS_0A05860"/>
<dbReference type="PANTHER" id="PTHR48418">
    <property type="entry name" value="TRNA WYBUTOSINE-SYNTHESIZING PROTEIN 3"/>
    <property type="match status" value="1"/>
</dbReference>
<dbReference type="EMBL" id="HE576752">
    <property type="protein sequence ID" value="CCC67144.1"/>
    <property type="molecule type" value="Genomic_DNA"/>
</dbReference>
<sequence>MSAQNPFDQKKAAILSEINSSQPDLSPKGSIDRLCLPIIKLINSHEDMVTTSSCSGRISVFAEGVKDYKGNVKVGGKGQGGKWLYVSHDSDKVRGWIDTLNTSDQEIISGTVEDNLIASDGSTRYLLYKYEPFILHVKCRNFEMASRLYNVAMACGFRESGIGSNNLVAVRINIKLDVPIGFVDDKEKLNLFVSPNYIQLLDKLTLTKFEENEKKMKELYVKIENQIINGNPIASLEAKKEQETKEERRERKRREGLERQRKAKDQKAAATD</sequence>
<evidence type="ECO:0000256" key="1">
    <source>
        <dbReference type="ARBA" id="ARBA00004797"/>
    </source>
</evidence>
<dbReference type="RefSeq" id="XP_003673527.1">
    <property type="nucleotide sequence ID" value="XM_003673479.1"/>
</dbReference>
<dbReference type="Proteomes" id="UP000001640">
    <property type="component" value="Chromosome 1"/>
</dbReference>
<dbReference type="InParanoid" id="G0V6P8"/>
<organism evidence="14 15">
    <name type="scientific">Naumovozyma castellii</name>
    <name type="common">Yeast</name>
    <name type="synonym">Saccharomyces castellii</name>
    <dbReference type="NCBI Taxonomy" id="27288"/>
    <lineage>
        <taxon>Eukaryota</taxon>
        <taxon>Fungi</taxon>
        <taxon>Dikarya</taxon>
        <taxon>Ascomycota</taxon>
        <taxon>Saccharomycotina</taxon>
        <taxon>Saccharomycetes</taxon>
        <taxon>Saccharomycetales</taxon>
        <taxon>Saccharomycetaceae</taxon>
        <taxon>Naumovozyma</taxon>
    </lineage>
</organism>
<evidence type="ECO:0000256" key="10">
    <source>
        <dbReference type="ARBA" id="ARBA00058049"/>
    </source>
</evidence>
<evidence type="ECO:0000256" key="3">
    <source>
        <dbReference type="ARBA" id="ARBA00012750"/>
    </source>
</evidence>
<dbReference type="GO" id="GO:0008175">
    <property type="term" value="F:tRNA methyltransferase activity"/>
    <property type="evidence" value="ECO:0007669"/>
    <property type="project" value="EnsemblFungi"/>
</dbReference>
<dbReference type="AlphaFoldDB" id="G0V6P8"/>
<evidence type="ECO:0000256" key="6">
    <source>
        <dbReference type="ARBA" id="ARBA00022691"/>
    </source>
</evidence>
<protein>
    <recommendedName>
        <fullName evidence="11">tRNA wybutosine-synthesizing protein 3</fullName>
        <ecNumber evidence="3">2.1.1.282</ecNumber>
    </recommendedName>
    <alternativeName>
        <fullName evidence="8">tRNA(Phe) 7-((3-amino-3-carboxypropyl)-4-demethylwyosine(37)-N(4))-methyltransferase</fullName>
    </alternativeName>
</protein>
<feature type="region of interest" description="Disordered" evidence="12">
    <location>
        <begin position="234"/>
        <end position="272"/>
    </location>
</feature>
<dbReference type="FunFam" id="3.30.1960.10:FF:000003">
    <property type="entry name" value="tRNA methyltransferase"/>
    <property type="match status" value="1"/>
</dbReference>
<keyword evidence="15" id="KW-1185">Reference proteome</keyword>
<comment type="similarity">
    <text evidence="2">Belongs to the TYW3 family.</text>
</comment>
<proteinExistence type="inferred from homology"/>
<evidence type="ECO:0000256" key="5">
    <source>
        <dbReference type="ARBA" id="ARBA00022679"/>
    </source>
</evidence>
<dbReference type="OMA" id="TWLYVSH"/>
<keyword evidence="5" id="KW-0808">Transferase</keyword>
<comment type="pathway">
    <text evidence="1">tRNA modification; wybutosine-tRNA(Phe) biosynthesis.</text>
</comment>
<evidence type="ECO:0000313" key="14">
    <source>
        <dbReference type="EMBL" id="CCC67144.1"/>
    </source>
</evidence>
<dbReference type="OrthoDB" id="263283at2759"/>
<accession>G0V6P8</accession>
<evidence type="ECO:0000256" key="12">
    <source>
        <dbReference type="SAM" id="MobiDB-lite"/>
    </source>
</evidence>
<evidence type="ECO:0000313" key="15">
    <source>
        <dbReference type="Proteomes" id="UP000001640"/>
    </source>
</evidence>
<reference key="2">
    <citation type="submission" date="2011-08" db="EMBL/GenBank/DDBJ databases">
        <title>Genome sequence of Naumovozyma castellii.</title>
        <authorList>
            <person name="Gordon J.L."/>
            <person name="Armisen D."/>
            <person name="Proux-Wera E."/>
            <person name="OhEigeartaigh S.S."/>
            <person name="Byrne K.P."/>
            <person name="Wolfe K.H."/>
        </authorList>
    </citation>
    <scope>NUCLEOTIDE SEQUENCE</scope>
    <source>
        <strain>Type strain:CBS 4309</strain>
    </source>
</reference>
<evidence type="ECO:0000259" key="13">
    <source>
        <dbReference type="Pfam" id="PF02676"/>
    </source>
</evidence>
<reference evidence="14 15" key="1">
    <citation type="journal article" date="2011" name="Proc. Natl. Acad. Sci. U.S.A.">
        <title>Evolutionary erosion of yeast sex chromosomes by mating-type switching accidents.</title>
        <authorList>
            <person name="Gordon J.L."/>
            <person name="Armisen D."/>
            <person name="Proux-Wera E."/>
            <person name="Oheigeartaigh S.S."/>
            <person name="Byrne K.P."/>
            <person name="Wolfe K.H."/>
        </authorList>
    </citation>
    <scope>NUCLEOTIDE SEQUENCE [LARGE SCALE GENOMIC DNA]</scope>
    <source>
        <strain evidence="15">ATCC 76901 / BCRC 22586 / CBS 4309 / NBRC 1992 / NRRL Y-12630</strain>
    </source>
</reference>
<feature type="compositionally biased region" description="Basic and acidic residues" evidence="12">
    <location>
        <begin position="237"/>
        <end position="272"/>
    </location>
</feature>
<evidence type="ECO:0000256" key="4">
    <source>
        <dbReference type="ARBA" id="ARBA00022603"/>
    </source>
</evidence>